<dbReference type="InterPro" id="IPR006616">
    <property type="entry name" value="DM9_repeat"/>
</dbReference>
<organism evidence="2 3">
    <name type="scientific">Chrysodeixis includens</name>
    <name type="common">Soybean looper</name>
    <name type="synonym">Pseudoplusia includens</name>
    <dbReference type="NCBI Taxonomy" id="689277"/>
    <lineage>
        <taxon>Eukaryota</taxon>
        <taxon>Metazoa</taxon>
        <taxon>Ecdysozoa</taxon>
        <taxon>Arthropoda</taxon>
        <taxon>Hexapoda</taxon>
        <taxon>Insecta</taxon>
        <taxon>Pterygota</taxon>
        <taxon>Neoptera</taxon>
        <taxon>Endopterygota</taxon>
        <taxon>Lepidoptera</taxon>
        <taxon>Glossata</taxon>
        <taxon>Ditrysia</taxon>
        <taxon>Noctuoidea</taxon>
        <taxon>Noctuidae</taxon>
        <taxon>Plusiinae</taxon>
        <taxon>Chrysodeixis</taxon>
    </lineage>
</organism>
<dbReference type="Pfam" id="PF11901">
    <property type="entry name" value="DM9"/>
    <property type="match status" value="1"/>
</dbReference>
<dbReference type="Proteomes" id="UP001154114">
    <property type="component" value="Chromosome 2"/>
</dbReference>
<name>A0A9N8KPF8_CHRIL</name>
<accession>A0A9N8KPF8</accession>
<reference evidence="2" key="1">
    <citation type="submission" date="2021-12" db="EMBL/GenBank/DDBJ databases">
        <authorList>
            <person name="King R."/>
        </authorList>
    </citation>
    <scope>NUCLEOTIDE SEQUENCE</scope>
</reference>
<gene>
    <name evidence="2" type="ORF">CINC_LOCUS5497</name>
</gene>
<protein>
    <recommendedName>
        <fullName evidence="1">Farnesoic acid O-methyl transferase domain-containing protein</fullName>
    </recommendedName>
</protein>
<evidence type="ECO:0000313" key="3">
    <source>
        <dbReference type="Proteomes" id="UP001154114"/>
    </source>
</evidence>
<proteinExistence type="predicted"/>
<sequence length="310" mass="35637">MADWQVLEPSDRHSLYRADRHGLRFKIKTAGFGPYILLTASHKPGMQLYKIILGQESKVMNLCEGTEMKFPSRCIANFLDFKHLWITWYNNKIKVGMIGEQIPFLEYDRLYTEPSIGYVQFKGSCRHGAPIEWIVESSPVMLKTVAMRKFKDKLCWLPLDNGKLPHDAMVGGFENELTYIARAHHNNSLCPGKYVPSTGLAFVPWGHREHSKREFEILCGFNAKWVTTKCNYIPSNSYVGGYSEIQNEPLYIGRAMYDGKLLVGKVHVRYDLCYLPYKGREVEISTYEILVIPGEGIRQSVPPQQMLFLN</sequence>
<dbReference type="AlphaFoldDB" id="A0A9N8KPF8"/>
<dbReference type="Pfam" id="PF12248">
    <property type="entry name" value="Methyltransf_FA"/>
    <property type="match status" value="1"/>
</dbReference>
<dbReference type="EMBL" id="LR824005">
    <property type="protein sequence ID" value="CAD0194643.1"/>
    <property type="molecule type" value="Genomic_DNA"/>
</dbReference>
<dbReference type="InterPro" id="IPR022041">
    <property type="entry name" value="Methyltransf_FA"/>
</dbReference>
<evidence type="ECO:0000313" key="2">
    <source>
        <dbReference type="EMBL" id="CAD0194643.1"/>
    </source>
</evidence>
<dbReference type="PANTHER" id="PTHR31649:SF1">
    <property type="entry name" value="FARNESOIC ACID O-METHYL TRANSFERASE DOMAIN-CONTAINING PROTEIN"/>
    <property type="match status" value="1"/>
</dbReference>
<evidence type="ECO:0000259" key="1">
    <source>
        <dbReference type="Pfam" id="PF12248"/>
    </source>
</evidence>
<dbReference type="PANTHER" id="PTHR31649">
    <property type="entry name" value="AGAP009604-PA"/>
    <property type="match status" value="1"/>
</dbReference>
<dbReference type="SMART" id="SM00696">
    <property type="entry name" value="DM9"/>
    <property type="match status" value="2"/>
</dbReference>
<feature type="domain" description="Farnesoic acid O-methyl transferase" evidence="1">
    <location>
        <begin position="22"/>
        <end position="137"/>
    </location>
</feature>
<dbReference type="OrthoDB" id="1925699at2759"/>
<keyword evidence="3" id="KW-1185">Reference proteome</keyword>